<dbReference type="EMBL" id="NPLM01000017">
    <property type="protein sequence ID" value="PDN80273.1"/>
    <property type="molecule type" value="Genomic_DNA"/>
</dbReference>
<dbReference type="AlphaFoldDB" id="A0A2A6D3E4"/>
<dbReference type="PANTHER" id="PTHR35862:SF3">
    <property type="entry name" value="FELS-2 PROPHAGE PROTEIN"/>
    <property type="match status" value="1"/>
</dbReference>
<dbReference type="SUPFAM" id="SSF69279">
    <property type="entry name" value="Phage tail proteins"/>
    <property type="match status" value="1"/>
</dbReference>
<feature type="region of interest" description="Disordered" evidence="1">
    <location>
        <begin position="235"/>
        <end position="260"/>
    </location>
</feature>
<reference evidence="2" key="1">
    <citation type="submission" date="2017-08" db="EMBL/GenBank/DDBJ databases">
        <title>Whole genome sequencing of Salmonella enterica.</title>
        <authorList>
            <person name="Bell R."/>
            <person name="Levy K."/>
        </authorList>
    </citation>
    <scope>NUCLEOTIDE SEQUENCE [LARGE SCALE GENOMIC DNA]</scope>
    <source>
        <strain evidence="2">CFSAN060805</strain>
    </source>
</reference>
<dbReference type="Gene3D" id="4.10.220.110">
    <property type="match status" value="1"/>
</dbReference>
<dbReference type="Proteomes" id="UP000873581">
    <property type="component" value="Unassembled WGS sequence"/>
</dbReference>
<evidence type="ECO:0000313" key="2">
    <source>
        <dbReference type="EMBL" id="PDN80273.1"/>
    </source>
</evidence>
<dbReference type="Gene3D" id="2.30.110.50">
    <property type="match status" value="1"/>
</dbReference>
<accession>A0A2A6D3E4</accession>
<dbReference type="InterPro" id="IPR052726">
    <property type="entry name" value="Phage_Baseplate_Hub"/>
</dbReference>
<dbReference type="Pfam" id="PF05954">
    <property type="entry name" value="Phage_GPD"/>
    <property type="match status" value="1"/>
</dbReference>
<dbReference type="RefSeq" id="WP_063314692.1">
    <property type="nucleotide sequence ID" value="NZ_CP075110.1"/>
</dbReference>
<evidence type="ECO:0000256" key="1">
    <source>
        <dbReference type="SAM" id="MobiDB-lite"/>
    </source>
</evidence>
<dbReference type="PANTHER" id="PTHR35862">
    <property type="entry name" value="FELS-2 PROPHAGE PROTEIN"/>
    <property type="match status" value="1"/>
</dbReference>
<protein>
    <submittedName>
        <fullName evidence="2">Late control protein D</fullName>
    </submittedName>
</protein>
<sequence>MNVNSDLLNLNSKSPAFSITIEGKDVTTVMDARLMSLTLTDNRGFEADQLDLELDDADGLIALPRRGAVIQLALGWKGQPLFPKGAFTVDEIEHSGAPDRLTIRARSADFRETLNTRREKSWHQTTVGKVVKEIAARHNLKVALGKDLTDKALDHMDQTNESDASFLMKLARQYGAIASVKDGNLLFIRQGQGRTASGKQLPVITIARKAGDGHRFTLADRGAYTGVIASWLHTREPRKKETTSVKRRRKKATTPKEQEAKQGDYLVGTDENVLVLNRTYANRSNAERAAKMQWERLQRGVASFSLQLAEGRADLYTEMPVKVTGFKQPIDDAEWTITTLTHSVSQDNGFTTSMELEVKIDDLETE</sequence>
<dbReference type="Gene3D" id="3.55.50.10">
    <property type="entry name" value="Baseplate protein-like domains"/>
    <property type="match status" value="1"/>
</dbReference>
<organism evidence="2">
    <name type="scientific">Salmonella enterica</name>
    <name type="common">Salmonella choleraesuis</name>
    <dbReference type="NCBI Taxonomy" id="28901"/>
    <lineage>
        <taxon>Bacteria</taxon>
        <taxon>Pseudomonadati</taxon>
        <taxon>Pseudomonadota</taxon>
        <taxon>Gammaproteobacteria</taxon>
        <taxon>Enterobacterales</taxon>
        <taxon>Enterobacteriaceae</taxon>
        <taxon>Salmonella</taxon>
    </lineage>
</organism>
<proteinExistence type="predicted"/>
<comment type="caution">
    <text evidence="2">The sequence shown here is derived from an EMBL/GenBank/DDBJ whole genome shotgun (WGS) entry which is preliminary data.</text>
</comment>
<name>A0A2A6D3E4_SALER</name>
<feature type="compositionally biased region" description="Basic and acidic residues" evidence="1">
    <location>
        <begin position="235"/>
        <end position="244"/>
    </location>
</feature>
<gene>
    <name evidence="2" type="ORF">CIC26_24235</name>
</gene>